<protein>
    <submittedName>
        <fullName evidence="1">Uncharacterized protein</fullName>
    </submittedName>
</protein>
<sequence>MTEPIYIYRHPEDSWWGFQYSVWRGGPWPRGRILGVALTRRGAGRIARRHAKIAPPHDPVLIGKLP</sequence>
<organism evidence="1">
    <name type="scientific">viral metagenome</name>
    <dbReference type="NCBI Taxonomy" id="1070528"/>
    <lineage>
        <taxon>unclassified sequences</taxon>
        <taxon>metagenomes</taxon>
        <taxon>organismal metagenomes</taxon>
    </lineage>
</organism>
<name>A0A6M3XYS5_9ZZZZ</name>
<accession>A0A6M3XYS5</accession>
<evidence type="ECO:0000313" key="1">
    <source>
        <dbReference type="EMBL" id="QJI03119.1"/>
    </source>
</evidence>
<dbReference type="EMBL" id="MT145059">
    <property type="protein sequence ID" value="QJI03119.1"/>
    <property type="molecule type" value="Genomic_DNA"/>
</dbReference>
<dbReference type="AlphaFoldDB" id="A0A6M3XYS5"/>
<reference evidence="1" key="1">
    <citation type="submission" date="2020-03" db="EMBL/GenBank/DDBJ databases">
        <title>The deep terrestrial virosphere.</title>
        <authorList>
            <person name="Holmfeldt K."/>
            <person name="Nilsson E."/>
            <person name="Simone D."/>
            <person name="Lopez-Fernandez M."/>
            <person name="Wu X."/>
            <person name="de Brujin I."/>
            <person name="Lundin D."/>
            <person name="Andersson A."/>
            <person name="Bertilsson S."/>
            <person name="Dopson M."/>
        </authorList>
    </citation>
    <scope>NUCLEOTIDE SEQUENCE</scope>
    <source>
        <strain evidence="1">TM448B04103</strain>
    </source>
</reference>
<proteinExistence type="predicted"/>
<gene>
    <name evidence="1" type="ORF">TM448B04103_0012</name>
</gene>